<proteinExistence type="inferred from homology"/>
<dbReference type="Gene3D" id="1.50.10.10">
    <property type="match status" value="1"/>
</dbReference>
<dbReference type="Proteomes" id="UP000478090">
    <property type="component" value="Unassembled WGS sequence"/>
</dbReference>
<dbReference type="Pfam" id="PF07470">
    <property type="entry name" value="Glyco_hydro_88"/>
    <property type="match status" value="1"/>
</dbReference>
<dbReference type="InterPro" id="IPR010905">
    <property type="entry name" value="Glyco_hydro_88"/>
</dbReference>
<reference evidence="3 4" key="1">
    <citation type="submission" date="2019-12" db="EMBL/GenBank/DDBJ databases">
        <title>Novel species isolated from a subtropical stream in China.</title>
        <authorList>
            <person name="Lu H."/>
        </authorList>
    </citation>
    <scope>NUCLEOTIDE SEQUENCE [LARGE SCALE GENOMIC DNA]</scope>
    <source>
        <strain evidence="3 4">CY13W</strain>
    </source>
</reference>
<protein>
    <submittedName>
        <fullName evidence="3">Glucuronyl hydrolase</fullName>
    </submittedName>
</protein>
<dbReference type="SUPFAM" id="SSF48208">
    <property type="entry name" value="Six-hairpin glycosidases"/>
    <property type="match status" value="1"/>
</dbReference>
<evidence type="ECO:0000256" key="2">
    <source>
        <dbReference type="ARBA" id="ARBA00038358"/>
    </source>
</evidence>
<gene>
    <name evidence="3" type="ORF">GTP27_00910</name>
</gene>
<name>A0ABW9VGT8_9BURK</name>
<dbReference type="InterPro" id="IPR008928">
    <property type="entry name" value="6-hairpin_glycosidase_sf"/>
</dbReference>
<organism evidence="3 4">
    <name type="scientific">Duganella qianjiadongensis</name>
    <dbReference type="NCBI Taxonomy" id="2692176"/>
    <lineage>
        <taxon>Bacteria</taxon>
        <taxon>Pseudomonadati</taxon>
        <taxon>Pseudomonadota</taxon>
        <taxon>Betaproteobacteria</taxon>
        <taxon>Burkholderiales</taxon>
        <taxon>Oxalobacteraceae</taxon>
        <taxon>Telluria group</taxon>
        <taxon>Duganella</taxon>
    </lineage>
</organism>
<sequence>MVTFPYCSYKMDTPLDLALQQLAATLRRLGQHFPADTSEQQHYLPRQVEGTALGANVGWTTGFWTGLMWLAYELSGQPQFAQAARAQTASFAHRLQAGRDLDHHDLGFLYLLSHVAADQLCALPGARSTALAAADRLLGRFLPGAGVIQAWGRLDDPHEHGRTIIDCLMNLPLLHWAARVSGERRYTEVARIHTLRTREHLVRTDGATYHTYFFDTLRGTPLRPSTHQGWSDDSCWARGQAWALYGFALNHRHLPDLDLLDTACHIADYFLARLPPDRIALWDLSLPVDSNEPRDSSACAIAACGLFDLAAQLPAGPRQQHYRQAAIDLLGALQKLCAARMPQAGGLLLHGTYHRQIGLGVDECTLWGDYYYLEALARWQHGWQSYDSRPLRAHASAAAQSPQQTVPAACAS</sequence>
<dbReference type="EMBL" id="WWCM01000001">
    <property type="protein sequence ID" value="MYM37885.1"/>
    <property type="molecule type" value="Genomic_DNA"/>
</dbReference>
<evidence type="ECO:0000313" key="4">
    <source>
        <dbReference type="Proteomes" id="UP000478090"/>
    </source>
</evidence>
<dbReference type="InterPro" id="IPR052369">
    <property type="entry name" value="UG_Glycosaminoglycan_Hydrolase"/>
</dbReference>
<evidence type="ECO:0000256" key="1">
    <source>
        <dbReference type="ARBA" id="ARBA00022801"/>
    </source>
</evidence>
<keyword evidence="1 3" id="KW-0378">Hydrolase</keyword>
<dbReference type="GO" id="GO:0016787">
    <property type="term" value="F:hydrolase activity"/>
    <property type="evidence" value="ECO:0007669"/>
    <property type="project" value="UniProtKB-KW"/>
</dbReference>
<comment type="caution">
    <text evidence="3">The sequence shown here is derived from an EMBL/GenBank/DDBJ whole genome shotgun (WGS) entry which is preliminary data.</text>
</comment>
<dbReference type="PANTHER" id="PTHR36845">
    <property type="entry name" value="HYDROLASE, PUTATIVE (AFU_ORTHOLOGUE AFUA_7G05090)-RELATED"/>
    <property type="match status" value="1"/>
</dbReference>
<dbReference type="PANTHER" id="PTHR36845:SF1">
    <property type="entry name" value="HYDROLASE, PUTATIVE (AFU_ORTHOLOGUE AFUA_7G05090)-RELATED"/>
    <property type="match status" value="1"/>
</dbReference>
<comment type="similarity">
    <text evidence="2">Belongs to the glycosyl hydrolase 88 family.</text>
</comment>
<evidence type="ECO:0000313" key="3">
    <source>
        <dbReference type="EMBL" id="MYM37885.1"/>
    </source>
</evidence>
<dbReference type="InterPro" id="IPR012341">
    <property type="entry name" value="6hp_glycosidase-like_sf"/>
</dbReference>
<accession>A0ABW9VGT8</accession>
<keyword evidence="4" id="KW-1185">Reference proteome</keyword>